<reference evidence="1 2" key="1">
    <citation type="journal article" date="2020" name="Cell">
        <title>Large-Scale Comparative Analyses of Tick Genomes Elucidate Their Genetic Diversity and Vector Capacities.</title>
        <authorList>
            <consortium name="Tick Genome and Microbiome Consortium (TIGMIC)"/>
            <person name="Jia N."/>
            <person name="Wang J."/>
            <person name="Shi W."/>
            <person name="Du L."/>
            <person name="Sun Y."/>
            <person name="Zhan W."/>
            <person name="Jiang J.F."/>
            <person name="Wang Q."/>
            <person name="Zhang B."/>
            <person name="Ji P."/>
            <person name="Bell-Sakyi L."/>
            <person name="Cui X.M."/>
            <person name="Yuan T.T."/>
            <person name="Jiang B.G."/>
            <person name="Yang W.F."/>
            <person name="Lam T.T."/>
            <person name="Chang Q.C."/>
            <person name="Ding S.J."/>
            <person name="Wang X.J."/>
            <person name="Zhu J.G."/>
            <person name="Ruan X.D."/>
            <person name="Zhao L."/>
            <person name="Wei J.T."/>
            <person name="Ye R.Z."/>
            <person name="Que T.C."/>
            <person name="Du C.H."/>
            <person name="Zhou Y.H."/>
            <person name="Cheng J.X."/>
            <person name="Dai P.F."/>
            <person name="Guo W.B."/>
            <person name="Han X.H."/>
            <person name="Huang E.J."/>
            <person name="Li L.F."/>
            <person name="Wei W."/>
            <person name="Gao Y.C."/>
            <person name="Liu J.Z."/>
            <person name="Shao H.Z."/>
            <person name="Wang X."/>
            <person name="Wang C.C."/>
            <person name="Yang T.C."/>
            <person name="Huo Q.B."/>
            <person name="Li W."/>
            <person name="Chen H.Y."/>
            <person name="Chen S.E."/>
            <person name="Zhou L.G."/>
            <person name="Ni X.B."/>
            <person name="Tian J.H."/>
            <person name="Sheng Y."/>
            <person name="Liu T."/>
            <person name="Pan Y.S."/>
            <person name="Xia L.Y."/>
            <person name="Li J."/>
            <person name="Zhao F."/>
            <person name="Cao W.C."/>
        </authorList>
    </citation>
    <scope>NUCLEOTIDE SEQUENCE [LARGE SCALE GENOMIC DNA]</scope>
    <source>
        <strain evidence="1">Iper-2018</strain>
    </source>
</reference>
<keyword evidence="2" id="KW-1185">Reference proteome</keyword>
<accession>A0AC60PHS3</accession>
<dbReference type="EMBL" id="JABSTQ010010579">
    <property type="protein sequence ID" value="KAG0419775.1"/>
    <property type="molecule type" value="Genomic_DNA"/>
</dbReference>
<gene>
    <name evidence="1" type="ORF">HPB47_003897</name>
</gene>
<evidence type="ECO:0000313" key="1">
    <source>
        <dbReference type="EMBL" id="KAG0419775.1"/>
    </source>
</evidence>
<organism evidence="1 2">
    <name type="scientific">Ixodes persulcatus</name>
    <name type="common">Taiga tick</name>
    <dbReference type="NCBI Taxonomy" id="34615"/>
    <lineage>
        <taxon>Eukaryota</taxon>
        <taxon>Metazoa</taxon>
        <taxon>Ecdysozoa</taxon>
        <taxon>Arthropoda</taxon>
        <taxon>Chelicerata</taxon>
        <taxon>Arachnida</taxon>
        <taxon>Acari</taxon>
        <taxon>Parasitiformes</taxon>
        <taxon>Ixodida</taxon>
        <taxon>Ixodoidea</taxon>
        <taxon>Ixodidae</taxon>
        <taxon>Ixodinae</taxon>
        <taxon>Ixodes</taxon>
    </lineage>
</organism>
<proteinExistence type="predicted"/>
<comment type="caution">
    <text evidence="1">The sequence shown here is derived from an EMBL/GenBank/DDBJ whole genome shotgun (WGS) entry which is preliminary data.</text>
</comment>
<dbReference type="Proteomes" id="UP000805193">
    <property type="component" value="Unassembled WGS sequence"/>
</dbReference>
<protein>
    <submittedName>
        <fullName evidence="1">Uncharacterized protein</fullName>
    </submittedName>
</protein>
<name>A0AC60PHS3_IXOPE</name>
<evidence type="ECO:0000313" key="2">
    <source>
        <dbReference type="Proteomes" id="UP000805193"/>
    </source>
</evidence>
<sequence length="187" mass="21305">MAPVCLQTEYGVYQAFVDVVLFERINKDGNLSVNVASLDSVNKLVAVTSLGEIGVTACVLEAYFRNYGKLVLTSVGMDSTLTIHSNGTFLCFNKRGRLVNKKRRSKRKSLCQFREILRHSYSTFESVFNPHWYIGFNRTGHPIQGPNVRSRKWKCAMFQKREFRPAPPQPFDKVSQAEWAKYLAANS</sequence>